<dbReference type="GO" id="GO:0006950">
    <property type="term" value="P:response to stress"/>
    <property type="evidence" value="ECO:0007669"/>
    <property type="project" value="UniProtKB-ARBA"/>
</dbReference>
<evidence type="ECO:0000313" key="2">
    <source>
        <dbReference type="EMBL" id="MCU7549454.1"/>
    </source>
</evidence>
<comment type="caution">
    <text evidence="2">The sequence shown here is derived from an EMBL/GenBank/DDBJ whole genome shotgun (WGS) entry which is preliminary data.</text>
</comment>
<protein>
    <submittedName>
        <fullName evidence="2">SprT-like domain-containing protein</fullName>
    </submittedName>
</protein>
<reference evidence="2" key="2">
    <citation type="submission" date="2023-04" db="EMBL/GenBank/DDBJ databases">
        <title>Paracnuella aquatica gen. nov., sp. nov., a member of the family Chitinophagaceae isolated from a hot spring.</title>
        <authorList>
            <person name="Wang C."/>
        </authorList>
    </citation>
    <scope>NUCLEOTIDE SEQUENCE</scope>
    <source>
        <strain evidence="2">LB-8</strain>
    </source>
</reference>
<evidence type="ECO:0000313" key="3">
    <source>
        <dbReference type="Proteomes" id="UP001155483"/>
    </source>
</evidence>
<dbReference type="AlphaFoldDB" id="A0A9X2XUG3"/>
<dbReference type="EMBL" id="JAOTIF010000006">
    <property type="protein sequence ID" value="MCU7549454.1"/>
    <property type="molecule type" value="Genomic_DNA"/>
</dbReference>
<keyword evidence="3" id="KW-1185">Reference proteome</keyword>
<dbReference type="InterPro" id="IPR006640">
    <property type="entry name" value="SprT-like_domain"/>
</dbReference>
<organism evidence="2 3">
    <name type="scientific">Paraflavisolibacter caeni</name>
    <dbReference type="NCBI Taxonomy" id="2982496"/>
    <lineage>
        <taxon>Bacteria</taxon>
        <taxon>Pseudomonadati</taxon>
        <taxon>Bacteroidota</taxon>
        <taxon>Chitinophagia</taxon>
        <taxon>Chitinophagales</taxon>
        <taxon>Chitinophagaceae</taxon>
        <taxon>Paraflavisolibacter</taxon>
    </lineage>
</organism>
<accession>A0A9X2XUG3</accession>
<dbReference type="RefSeq" id="WP_279296898.1">
    <property type="nucleotide sequence ID" value="NZ_JAOTIF010000006.1"/>
</dbReference>
<feature type="domain" description="SprT-like" evidence="1">
    <location>
        <begin position="29"/>
        <end position="104"/>
    </location>
</feature>
<reference evidence="2" key="1">
    <citation type="submission" date="2022-09" db="EMBL/GenBank/DDBJ databases">
        <authorList>
            <person name="Yuan C."/>
            <person name="Ke Z."/>
        </authorList>
    </citation>
    <scope>NUCLEOTIDE SEQUENCE</scope>
    <source>
        <strain evidence="2">LB-8</strain>
    </source>
</reference>
<sequence>MGKKEAPISRLQDFLPPNTYEPVLHYLHEFKVHLTVARERKSILGDYRHRTHMHNHRISVNGNLNQYSFLITLLHELAHLLTFEKFGNRVQSHGREWKSIFGQLLDQFIKHDVFPDDIKQALIRSLHNPSASSCADDVLLRVLKSYDQKNGKEVIFVENLPEGALFITYDGKIFRKGAKMRKRFKCEEVATKKLYLFSPLYEVVAEYDPGHATDHTPGPP</sequence>
<dbReference type="Pfam" id="PF10263">
    <property type="entry name" value="SprT-like"/>
    <property type="match status" value="1"/>
</dbReference>
<dbReference type="Proteomes" id="UP001155483">
    <property type="component" value="Unassembled WGS sequence"/>
</dbReference>
<proteinExistence type="predicted"/>
<evidence type="ECO:0000259" key="1">
    <source>
        <dbReference type="Pfam" id="PF10263"/>
    </source>
</evidence>
<gene>
    <name evidence="2" type="ORF">OCK74_10030</name>
</gene>
<name>A0A9X2XUG3_9BACT</name>